<accession>A0ABN3Y7R6</accession>
<evidence type="ECO:0000313" key="1">
    <source>
        <dbReference type="EMBL" id="GAA3017679.1"/>
    </source>
</evidence>
<dbReference type="EMBL" id="BAAAXQ010000039">
    <property type="protein sequence ID" value="GAA3017679.1"/>
    <property type="molecule type" value="Genomic_DNA"/>
</dbReference>
<organism evidence="1 2">
    <name type="scientific">Tetragenococcus solitarius</name>
    <dbReference type="NCBI Taxonomy" id="71453"/>
    <lineage>
        <taxon>Bacteria</taxon>
        <taxon>Bacillati</taxon>
        <taxon>Bacillota</taxon>
        <taxon>Bacilli</taxon>
        <taxon>Lactobacillales</taxon>
        <taxon>Enterococcaceae</taxon>
        <taxon>Tetragenococcus</taxon>
    </lineage>
</organism>
<evidence type="ECO:0008006" key="3">
    <source>
        <dbReference type="Google" id="ProtNLM"/>
    </source>
</evidence>
<dbReference type="Proteomes" id="UP001501577">
    <property type="component" value="Unassembled WGS sequence"/>
</dbReference>
<proteinExistence type="predicted"/>
<protein>
    <recommendedName>
        <fullName evidence="3">Right handed beta helix domain-containing protein</fullName>
    </recommendedName>
</protein>
<name>A0ABN3Y7R6_9ENTE</name>
<evidence type="ECO:0000313" key="2">
    <source>
        <dbReference type="Proteomes" id="UP001501577"/>
    </source>
</evidence>
<gene>
    <name evidence="1" type="ORF">GCM10019998_12400</name>
</gene>
<comment type="caution">
    <text evidence="1">The sequence shown here is derived from an EMBL/GenBank/DDBJ whole genome shotgun (WGS) entry which is preliminary data.</text>
</comment>
<dbReference type="RefSeq" id="WP_068709695.1">
    <property type="nucleotide sequence ID" value="NZ_BAAAXQ010000039.1"/>
</dbReference>
<reference evidence="1 2" key="1">
    <citation type="journal article" date="2019" name="Int. J. Syst. Evol. Microbiol.">
        <title>The Global Catalogue of Microorganisms (GCM) 10K type strain sequencing project: providing services to taxonomists for standard genome sequencing and annotation.</title>
        <authorList>
            <consortium name="The Broad Institute Genomics Platform"/>
            <consortium name="The Broad Institute Genome Sequencing Center for Infectious Disease"/>
            <person name="Wu L."/>
            <person name="Ma J."/>
        </authorList>
    </citation>
    <scope>NUCLEOTIDE SEQUENCE [LARGE SCALE GENOMIC DNA]</scope>
    <source>
        <strain evidence="1 2">JCM 8736</strain>
    </source>
</reference>
<sequence>MEKIYTSSELLTAVQKNQSSVLEIQNSMSFDNSIILPTGMKLVGAAGSTIFLSFINSDGFGLTGNNTLSNITIQTDPTHRAVFIQTVQEDLGEIRLENLTVTGQIQLITRENTLKTKLTAKNIDIVASDTRKFPEQPHKYGANVYQGAFTIYNYNSNPDSQIEANLEDISVGRAGAPVIGSGIFIAGFNEEGGRVLVNKLTTKAVYTNGMIPQGQPNLITGAIFVLTGAKAKQIISKENVVSYGTNDMVLDVWGEVSDWILEGPVFSYGPNGIGFVNFGIVHTFKAKSKIETFGLGARGFNQYDGTIKEATFHSITTHGNGSIGIQISKPVGDITIENNVETNGALGKTLVKGVLINLAADGISVKEGGKVKQLHVKNSIVTNGDDVNSYHVDGGIVERFSVGDKVIANGNNSTPVTIENNGYSSTKDVQIEQKQ</sequence>
<keyword evidence="2" id="KW-1185">Reference proteome</keyword>